<proteinExistence type="predicted"/>
<feature type="region of interest" description="Disordered" evidence="1">
    <location>
        <begin position="1"/>
        <end position="32"/>
    </location>
</feature>
<accession>A0A0R3E9W6</accession>
<dbReference type="Proteomes" id="UP000051936">
    <property type="component" value="Unassembled WGS sequence"/>
</dbReference>
<name>A0A0R3E9W6_9BRAD</name>
<gene>
    <name evidence="2" type="ORF">AOQ71_06690</name>
</gene>
<dbReference type="STRING" id="989370.AOQ71_06690"/>
<organism evidence="2 3">
    <name type="scientific">Bradyrhizobium manausense</name>
    <dbReference type="NCBI Taxonomy" id="989370"/>
    <lineage>
        <taxon>Bacteria</taxon>
        <taxon>Pseudomonadati</taxon>
        <taxon>Pseudomonadota</taxon>
        <taxon>Alphaproteobacteria</taxon>
        <taxon>Hyphomicrobiales</taxon>
        <taxon>Nitrobacteraceae</taxon>
        <taxon>Bradyrhizobium</taxon>
    </lineage>
</organism>
<protein>
    <submittedName>
        <fullName evidence="2">Uncharacterized protein</fullName>
    </submittedName>
</protein>
<reference evidence="2 3" key="1">
    <citation type="submission" date="2015-09" db="EMBL/GenBank/DDBJ databases">
        <title>Draft Genome Sequence of Bradyrhizobium manausense Strain BR 3351T, a Novel Symbiotic Nitrogen-Fixing Alphaproteobacterium Isolated from Brazilian Amazon Rain Forest.</title>
        <authorList>
            <person name="De Araujo J.L."/>
            <person name="Zilli J.E."/>
        </authorList>
    </citation>
    <scope>NUCLEOTIDE SEQUENCE [LARGE SCALE GENOMIC DNA]</scope>
    <source>
        <strain evidence="2 3">BR3351</strain>
    </source>
</reference>
<evidence type="ECO:0000313" key="3">
    <source>
        <dbReference type="Proteomes" id="UP000051936"/>
    </source>
</evidence>
<evidence type="ECO:0000256" key="1">
    <source>
        <dbReference type="SAM" id="MobiDB-lite"/>
    </source>
</evidence>
<dbReference type="RefSeq" id="WP_057743426.1">
    <property type="nucleotide sequence ID" value="NZ_LJYG01000029.1"/>
</dbReference>
<sequence>MSKLSRHHVRPGTASQRFDEHHHAPGIEPTIRQLNKAEIDGPPANGEKDHASARRELNASYLPLDTAIEAVLEAKDIDAVGRVGLNKMRTRINEVDSRAGLASLHGRDIAYDLFAFVTPRLRNPDMLRAEPYGILLERLASKLLAAPADTMARDGLVVLQQTLQWLILLRQNRNSLIEA</sequence>
<feature type="compositionally biased region" description="Basic residues" evidence="1">
    <location>
        <begin position="1"/>
        <end position="10"/>
    </location>
</feature>
<dbReference type="OrthoDB" id="8021526at2"/>
<dbReference type="AlphaFoldDB" id="A0A0R3E9W6"/>
<comment type="caution">
    <text evidence="2">The sequence shown here is derived from an EMBL/GenBank/DDBJ whole genome shotgun (WGS) entry which is preliminary data.</text>
</comment>
<keyword evidence="3" id="KW-1185">Reference proteome</keyword>
<evidence type="ECO:0000313" key="2">
    <source>
        <dbReference type="EMBL" id="KRQ16245.1"/>
    </source>
</evidence>
<dbReference type="EMBL" id="LJYG01000029">
    <property type="protein sequence ID" value="KRQ16245.1"/>
    <property type="molecule type" value="Genomic_DNA"/>
</dbReference>